<keyword evidence="2" id="KW-0560">Oxidoreductase</keyword>
<gene>
    <name evidence="3" type="ORF">JWS13_30305</name>
</gene>
<sequence length="256" mass="26472">MRLQGKRVVVTAAASGMGQAGCERFAQEGARIAAVDRDEARLKEVVDGINTAGGNAQGFVADLSDADIAGTVADDAIAWLGGIDVLWSHAGMPAPGDVETLDLDEFRTATDVNLTQSTVIAARAITHMRQQGSGSIIFTASTSGLVGSALSPVYSALKASVIGLAKGLAVRYATDGVRVNALCPGPVATPMLYNDFMKVDARFSQEENEKRVVAGVPLGRAGQPREIADAALWLASDESSFVTGIALPVDGGLTAR</sequence>
<reference evidence="3 4" key="1">
    <citation type="journal article" date="2021" name="Microbiol. Resour. Announc.">
        <title>Complete Genome Sequences of Two Rhodococcus sp. Strains with Large and Linear Chromosomes, Isolated from Apple Rhizosphere.</title>
        <authorList>
            <person name="Benning S."/>
            <person name="Brugnone N."/>
            <person name="Siani R."/>
            <person name="Kublik S."/>
            <person name="Schloter M."/>
            <person name="Rad V."/>
        </authorList>
    </citation>
    <scope>NUCLEOTIDE SEQUENCE [LARGE SCALE GENOMIC DNA]</scope>
    <source>
        <strain evidence="3 4">R79</strain>
    </source>
</reference>
<reference evidence="3 4" key="2">
    <citation type="journal article" date="2022" name="Arch. Microbiol.">
        <title>Rhodococcus pseudokoreensis sp. nov. isolated from the rhizosphere of young M26 apple rootstocks.</title>
        <authorList>
            <person name="Kampfer P."/>
            <person name="Glaeser S.P."/>
            <person name="Blom J."/>
            <person name="Wolf J."/>
            <person name="Benning S."/>
            <person name="Schloter M."/>
            <person name="Neumann-Schaal M."/>
        </authorList>
    </citation>
    <scope>NUCLEOTIDE SEQUENCE [LARGE SCALE GENOMIC DNA]</scope>
    <source>
        <strain evidence="3 4">R79</strain>
    </source>
</reference>
<dbReference type="CDD" id="cd05233">
    <property type="entry name" value="SDR_c"/>
    <property type="match status" value="1"/>
</dbReference>
<dbReference type="PANTHER" id="PTHR43477">
    <property type="entry name" value="DIHYDROANTICAPSIN 7-DEHYDROGENASE"/>
    <property type="match status" value="1"/>
</dbReference>
<accession>A0A974W984</accession>
<dbReference type="Gene3D" id="3.40.50.720">
    <property type="entry name" value="NAD(P)-binding Rossmann-like Domain"/>
    <property type="match status" value="1"/>
</dbReference>
<dbReference type="EMBL" id="CP070619">
    <property type="protein sequence ID" value="QSE92598.1"/>
    <property type="molecule type" value="Genomic_DNA"/>
</dbReference>
<evidence type="ECO:0000313" key="4">
    <source>
        <dbReference type="Proteomes" id="UP000662986"/>
    </source>
</evidence>
<organism evidence="3 4">
    <name type="scientific">Rhodococcus pseudokoreensis</name>
    <dbReference type="NCBI Taxonomy" id="2811421"/>
    <lineage>
        <taxon>Bacteria</taxon>
        <taxon>Bacillati</taxon>
        <taxon>Actinomycetota</taxon>
        <taxon>Actinomycetes</taxon>
        <taxon>Mycobacteriales</taxon>
        <taxon>Nocardiaceae</taxon>
        <taxon>Rhodococcus</taxon>
    </lineage>
</organism>
<keyword evidence="4" id="KW-1185">Reference proteome</keyword>
<comment type="similarity">
    <text evidence="1">Belongs to the short-chain dehydrogenases/reductases (SDR) family.</text>
</comment>
<evidence type="ECO:0000256" key="2">
    <source>
        <dbReference type="ARBA" id="ARBA00023002"/>
    </source>
</evidence>
<dbReference type="InterPro" id="IPR051122">
    <property type="entry name" value="SDR_DHRS6-like"/>
</dbReference>
<protein>
    <submittedName>
        <fullName evidence="3">SDR family oxidoreductase</fullName>
    </submittedName>
</protein>
<dbReference type="PRINTS" id="PR00081">
    <property type="entry name" value="GDHRDH"/>
</dbReference>
<evidence type="ECO:0000313" key="3">
    <source>
        <dbReference type="EMBL" id="QSE92598.1"/>
    </source>
</evidence>
<dbReference type="PRINTS" id="PR00080">
    <property type="entry name" value="SDRFAMILY"/>
</dbReference>
<name>A0A974W984_9NOCA</name>
<dbReference type="RefSeq" id="WP_206009062.1">
    <property type="nucleotide sequence ID" value="NZ_CP070619.1"/>
</dbReference>
<dbReference type="SUPFAM" id="SSF51735">
    <property type="entry name" value="NAD(P)-binding Rossmann-fold domains"/>
    <property type="match status" value="1"/>
</dbReference>
<proteinExistence type="inferred from homology"/>
<dbReference type="InterPro" id="IPR002347">
    <property type="entry name" value="SDR_fam"/>
</dbReference>
<dbReference type="Proteomes" id="UP000662986">
    <property type="component" value="Chromosome"/>
</dbReference>
<dbReference type="InterPro" id="IPR036291">
    <property type="entry name" value="NAD(P)-bd_dom_sf"/>
</dbReference>
<dbReference type="Pfam" id="PF13561">
    <property type="entry name" value="adh_short_C2"/>
    <property type="match status" value="1"/>
</dbReference>
<dbReference type="PANTHER" id="PTHR43477:SF1">
    <property type="entry name" value="DIHYDROANTICAPSIN 7-DEHYDROGENASE"/>
    <property type="match status" value="1"/>
</dbReference>
<evidence type="ECO:0000256" key="1">
    <source>
        <dbReference type="ARBA" id="ARBA00006484"/>
    </source>
</evidence>